<dbReference type="Proteomes" id="UP000199054">
    <property type="component" value="Unassembled WGS sequence"/>
</dbReference>
<dbReference type="EMBL" id="FODE01000019">
    <property type="protein sequence ID" value="SEN85632.1"/>
    <property type="molecule type" value="Genomic_DNA"/>
</dbReference>
<evidence type="ECO:0000259" key="1">
    <source>
        <dbReference type="PROSITE" id="PS50075"/>
    </source>
</evidence>
<feature type="domain" description="Carrier" evidence="1">
    <location>
        <begin position="1"/>
        <end position="75"/>
    </location>
</feature>
<reference evidence="2 3" key="1">
    <citation type="submission" date="2016-10" db="EMBL/GenBank/DDBJ databases">
        <authorList>
            <person name="de Groot N.N."/>
        </authorList>
    </citation>
    <scope>NUCLEOTIDE SEQUENCE [LARGE SCALE GENOMIC DNA]</scope>
    <source>
        <strain evidence="2 3">DSM 8512</strain>
    </source>
</reference>
<accession>A0A1H8JY58</accession>
<dbReference type="Gene3D" id="1.10.1200.10">
    <property type="entry name" value="ACP-like"/>
    <property type="match status" value="1"/>
</dbReference>
<dbReference type="STRING" id="34002.SAMN04489859_101953"/>
<dbReference type="SUPFAM" id="SSF47336">
    <property type="entry name" value="ACP-like"/>
    <property type="match status" value="1"/>
</dbReference>
<gene>
    <name evidence="2" type="ORF">SAMN04489859_101953</name>
</gene>
<keyword evidence="3" id="KW-1185">Reference proteome</keyword>
<evidence type="ECO:0000313" key="3">
    <source>
        <dbReference type="Proteomes" id="UP000199054"/>
    </source>
</evidence>
<sequence>MTLTLDKMRADIAAIIDLDPSEVGDDDILPDLGLDSLRMMRLVLAWEEAGLKADFGLFAEYSTLGEWWREVVRPAQAD</sequence>
<organism evidence="2 3">
    <name type="scientific">Paracoccus alcaliphilus</name>
    <dbReference type="NCBI Taxonomy" id="34002"/>
    <lineage>
        <taxon>Bacteria</taxon>
        <taxon>Pseudomonadati</taxon>
        <taxon>Pseudomonadota</taxon>
        <taxon>Alphaproteobacteria</taxon>
        <taxon>Rhodobacterales</taxon>
        <taxon>Paracoccaceae</taxon>
        <taxon>Paracoccus</taxon>
    </lineage>
</organism>
<dbReference type="PROSITE" id="PS50075">
    <property type="entry name" value="CARRIER"/>
    <property type="match status" value="1"/>
</dbReference>
<dbReference type="InterPro" id="IPR036736">
    <property type="entry name" value="ACP-like_sf"/>
</dbReference>
<proteinExistence type="predicted"/>
<name>A0A1H8JY58_9RHOB</name>
<dbReference type="AlphaFoldDB" id="A0A1H8JY58"/>
<dbReference type="RefSeq" id="WP_090613333.1">
    <property type="nucleotide sequence ID" value="NZ_CP067126.1"/>
</dbReference>
<dbReference type="InterPro" id="IPR009081">
    <property type="entry name" value="PP-bd_ACP"/>
</dbReference>
<dbReference type="Pfam" id="PF00550">
    <property type="entry name" value="PP-binding"/>
    <property type="match status" value="1"/>
</dbReference>
<protein>
    <submittedName>
        <fullName evidence="2">Aryl carrier domain-containing protein</fullName>
    </submittedName>
</protein>
<dbReference type="OrthoDB" id="2455700at2"/>
<evidence type="ECO:0000313" key="2">
    <source>
        <dbReference type="EMBL" id="SEN85632.1"/>
    </source>
</evidence>